<evidence type="ECO:0000313" key="1">
    <source>
        <dbReference type="EMBL" id="KAK2079839.1"/>
    </source>
</evidence>
<comment type="caution">
    <text evidence="1">The sequence shown here is derived from an EMBL/GenBank/DDBJ whole genome shotgun (WGS) entry which is preliminary data.</text>
</comment>
<accession>A0AAD9IMC5</accession>
<gene>
    <name evidence="1" type="ORF">QBZ16_002234</name>
</gene>
<protein>
    <submittedName>
        <fullName evidence="1">Uncharacterized protein</fullName>
    </submittedName>
</protein>
<dbReference type="AlphaFoldDB" id="A0AAD9IMC5"/>
<dbReference type="Proteomes" id="UP001255856">
    <property type="component" value="Unassembled WGS sequence"/>
</dbReference>
<proteinExistence type="predicted"/>
<keyword evidence="2" id="KW-1185">Reference proteome</keyword>
<evidence type="ECO:0000313" key="2">
    <source>
        <dbReference type="Proteomes" id="UP001255856"/>
    </source>
</evidence>
<name>A0AAD9IMC5_PROWI</name>
<reference evidence="1" key="1">
    <citation type="submission" date="2021-01" db="EMBL/GenBank/DDBJ databases">
        <authorList>
            <person name="Eckstrom K.M.E."/>
        </authorList>
    </citation>
    <scope>NUCLEOTIDE SEQUENCE</scope>
    <source>
        <strain evidence="1">UVCC 0001</strain>
    </source>
</reference>
<organism evidence="1 2">
    <name type="scientific">Prototheca wickerhamii</name>
    <dbReference type="NCBI Taxonomy" id="3111"/>
    <lineage>
        <taxon>Eukaryota</taxon>
        <taxon>Viridiplantae</taxon>
        <taxon>Chlorophyta</taxon>
        <taxon>core chlorophytes</taxon>
        <taxon>Trebouxiophyceae</taxon>
        <taxon>Chlorellales</taxon>
        <taxon>Chlorellaceae</taxon>
        <taxon>Prototheca</taxon>
    </lineage>
</organism>
<dbReference type="EMBL" id="JASFZW010000002">
    <property type="protein sequence ID" value="KAK2079839.1"/>
    <property type="molecule type" value="Genomic_DNA"/>
</dbReference>
<sequence>MQIVTFDEQSGKYDRLRPFCYWGVAHYIDDCVAKGEVTVAKWTYYDHRASGFYWLRARLSTSHQITHYNVLCPGRFHSAVRKYQADRKWYTGLQDWSRLYAVTNNLKDVTADLCSSTGASSDLVAKKKTA</sequence>